<evidence type="ECO:0000313" key="2">
    <source>
        <dbReference type="Proteomes" id="UP000671973"/>
    </source>
</evidence>
<protein>
    <submittedName>
        <fullName evidence="1">Putative terminase small subunit</fullName>
    </submittedName>
</protein>
<reference evidence="1 2" key="1">
    <citation type="submission" date="2020-03" db="EMBL/GenBank/DDBJ databases">
        <authorList>
            <person name="Holtappels D."/>
            <person name="Bomans J.P.J."/>
            <person name="Lavigne R."/>
            <person name="Wagemans J."/>
        </authorList>
    </citation>
    <scope>NUCLEOTIDE SEQUENCE [LARGE SCALE GENOMIC DNA]</scope>
    <source>
        <strain evidence="1 2">OLIVR1</strain>
    </source>
</reference>
<accession>A0A858MRA0</accession>
<evidence type="ECO:0000313" key="1">
    <source>
        <dbReference type="EMBL" id="QIW87302.1"/>
    </source>
</evidence>
<keyword evidence="2" id="KW-1185">Reference proteome</keyword>
<dbReference type="EMBL" id="MT234338">
    <property type="protein sequence ID" value="QIW87302.1"/>
    <property type="molecule type" value="Genomic_DNA"/>
</dbReference>
<sequence length="245" mass="27122">MSVPSAPFSSPIPVTDEDLLTLEEVKSAVPTTLRASITQDYVDKLNGITTDPIVRDHIQRNFVSYTAVLKEGKFKTDDYLAAVAFVSFKLMGYTDKDSYAKTFPDRYTALVANGTPEKTISSYVSIYKKGKLVNLILEQSLVPSWVLNQHMYQEALNVQFELMRSADSEKVRTEAANSLLTHLKKPEAAKGININLGEQDQQGMAALTQAITQLAQTQKTAIEMGTMKTIDVAASRLVHAEEIEE</sequence>
<organism evidence="1 2">
    <name type="scientific">Agrobacterium phage OLIVR1</name>
    <dbReference type="NCBI Taxonomy" id="2723769"/>
    <lineage>
        <taxon>Viruses</taxon>
        <taxon>Duplodnaviria</taxon>
        <taxon>Heunggongvirae</taxon>
        <taxon>Uroviricota</taxon>
        <taxon>Caudoviricetes</taxon>
        <taxon>Schitoviridae</taxon>
        <taxon>Oliverunavirus</taxon>
        <taxon>Oliverunavirus OLIVR1</taxon>
    </lineage>
</organism>
<proteinExistence type="predicted"/>
<name>A0A858MRA0_9CAUD</name>
<dbReference type="Proteomes" id="UP000671973">
    <property type="component" value="Segment"/>
</dbReference>
<gene>
    <name evidence="1" type="ORF">Ab1vBOLIVR1_gp107c</name>
</gene>